<protein>
    <submittedName>
        <fullName evidence="2">Uncharacterized protein</fullName>
    </submittedName>
</protein>
<dbReference type="RefSeq" id="WP_372387478.1">
    <property type="nucleotide sequence ID" value="NZ_JBGNYA010000001.1"/>
</dbReference>
<evidence type="ECO:0000313" key="3">
    <source>
        <dbReference type="Proteomes" id="UP001570511"/>
    </source>
</evidence>
<reference evidence="2 3" key="1">
    <citation type="submission" date="2024-08" db="EMBL/GenBank/DDBJ databases">
        <title>Halobellus sp. MBLA0158 whole genome sequence.</title>
        <authorList>
            <person name="Hwang C.Y."/>
            <person name="Cho E.-S."/>
            <person name="Seo M.-J."/>
        </authorList>
    </citation>
    <scope>NUCLEOTIDE SEQUENCE [LARGE SCALE GENOMIC DNA]</scope>
    <source>
        <strain evidence="2 3">MBLA0158</strain>
    </source>
</reference>
<dbReference type="AlphaFoldDB" id="A0ABD5M905"/>
<evidence type="ECO:0000256" key="1">
    <source>
        <dbReference type="SAM" id="Phobius"/>
    </source>
</evidence>
<evidence type="ECO:0000313" key="2">
    <source>
        <dbReference type="EMBL" id="MFA1610149.1"/>
    </source>
</evidence>
<name>A0ABD5M905_9EURY</name>
<comment type="caution">
    <text evidence="2">The sequence shown here is derived from an EMBL/GenBank/DDBJ whole genome shotgun (WGS) entry which is preliminary data.</text>
</comment>
<keyword evidence="3" id="KW-1185">Reference proteome</keyword>
<organism evidence="2 3">
    <name type="scientific">Halobellus rubicundus</name>
    <dbReference type="NCBI Taxonomy" id="2996466"/>
    <lineage>
        <taxon>Archaea</taxon>
        <taxon>Methanobacteriati</taxon>
        <taxon>Methanobacteriota</taxon>
        <taxon>Stenosarchaea group</taxon>
        <taxon>Halobacteria</taxon>
        <taxon>Halobacteriales</taxon>
        <taxon>Haloferacaceae</taxon>
        <taxon>Halobellus</taxon>
    </lineage>
</organism>
<keyword evidence="1" id="KW-1133">Transmembrane helix</keyword>
<keyword evidence="1" id="KW-0812">Transmembrane</keyword>
<dbReference type="Proteomes" id="UP001570511">
    <property type="component" value="Unassembled WGS sequence"/>
</dbReference>
<sequence>MSDESETEIKTREEILDEATREADYKSNTAQLGEVNNDLTRTQIHQQQRLEQEIEALRISLEKFTFWSRALTFILIILGVASLLAQINVI</sequence>
<dbReference type="EMBL" id="JBGNYA010000001">
    <property type="protein sequence ID" value="MFA1610149.1"/>
    <property type="molecule type" value="Genomic_DNA"/>
</dbReference>
<proteinExistence type="predicted"/>
<feature type="transmembrane region" description="Helical" evidence="1">
    <location>
        <begin position="66"/>
        <end position="87"/>
    </location>
</feature>
<keyword evidence="1" id="KW-0472">Membrane</keyword>
<gene>
    <name evidence="2" type="ORF">OS889_03915</name>
</gene>
<accession>A0ABD5M905</accession>